<accession>A0A7H0VDP4</accession>
<protein>
    <submittedName>
        <fullName evidence="1">Uncharacterized protein</fullName>
    </submittedName>
</protein>
<reference evidence="1 2" key="1">
    <citation type="submission" date="2020-08" db="EMBL/GenBank/DDBJ databases">
        <title>Croceimicrobium hydrocarbonivorans gen. nov., sp. nov., a novel marine bacterium isolated from a bacterial consortium that degrades polyethylene terephthalate.</title>
        <authorList>
            <person name="Liu R."/>
        </authorList>
    </citation>
    <scope>NUCLEOTIDE SEQUENCE [LARGE SCALE GENOMIC DNA]</scope>
    <source>
        <strain evidence="1 2">A20-9</strain>
    </source>
</reference>
<dbReference type="KEGG" id="chyd:H4K34_15915"/>
<dbReference type="Proteomes" id="UP000516305">
    <property type="component" value="Chromosome"/>
</dbReference>
<keyword evidence="2" id="KW-1185">Reference proteome</keyword>
<dbReference type="EMBL" id="CP060139">
    <property type="protein sequence ID" value="QNR23842.1"/>
    <property type="molecule type" value="Genomic_DNA"/>
</dbReference>
<name>A0A7H0VDP4_9FLAO</name>
<dbReference type="AlphaFoldDB" id="A0A7H0VDP4"/>
<sequence length="301" mass="34331">MGVAKKNQSIQDWISQQWVILTGERIDEAAYQWLIGPFGGTKGIGLKFIKHLVKDEDLVIDDQREKKGLLNSIRDLGLSEEELSRLSLDVIDFYENTANYDLLLKVKWNPIFKVFGTVLKRVFSNRIEQLNVPIENLKDASGLTNEILKLVDIKTNDVKRTVWLRTFKSTGQMVYSGVYETCTLPNQQICIKAIFPLPNGSATVLLSPRVGENGELILDSSGKRIGDSGFYFLLRDSKGQLWTKFIKSFRDKLVVKTIQDKITAIQTLTLWNLKVLEFEYEIKKRQNLRKVPAQSPSGFDV</sequence>
<organism evidence="1 2">
    <name type="scientific">Croceimicrobium hydrocarbonivorans</name>
    <dbReference type="NCBI Taxonomy" id="2761580"/>
    <lineage>
        <taxon>Bacteria</taxon>
        <taxon>Pseudomonadati</taxon>
        <taxon>Bacteroidota</taxon>
        <taxon>Flavobacteriia</taxon>
        <taxon>Flavobacteriales</taxon>
        <taxon>Owenweeksiaceae</taxon>
        <taxon>Croceimicrobium</taxon>
    </lineage>
</organism>
<proteinExistence type="predicted"/>
<evidence type="ECO:0000313" key="1">
    <source>
        <dbReference type="EMBL" id="QNR23842.1"/>
    </source>
</evidence>
<dbReference type="RefSeq" id="WP_210758378.1">
    <property type="nucleotide sequence ID" value="NZ_CP060139.1"/>
</dbReference>
<gene>
    <name evidence="1" type="ORF">H4K34_15915</name>
</gene>
<evidence type="ECO:0000313" key="2">
    <source>
        <dbReference type="Proteomes" id="UP000516305"/>
    </source>
</evidence>